<accession>A0A8G0ZUT1</accession>
<dbReference type="EMBL" id="CP069370">
    <property type="protein sequence ID" value="QYZ70518.1"/>
    <property type="molecule type" value="Genomic_DNA"/>
</dbReference>
<dbReference type="AlphaFoldDB" id="A0A8G0ZUT1"/>
<dbReference type="RefSeq" id="WP_220662736.1">
    <property type="nucleotide sequence ID" value="NZ_CP069370.1"/>
</dbReference>
<evidence type="ECO:0000259" key="1">
    <source>
        <dbReference type="Pfam" id="PF13403"/>
    </source>
</evidence>
<feature type="domain" description="Hedgehog/Intein (Hint)" evidence="1">
    <location>
        <begin position="15"/>
        <end position="134"/>
    </location>
</feature>
<dbReference type="Proteomes" id="UP000826300">
    <property type="component" value="Chromosome"/>
</dbReference>
<dbReference type="Pfam" id="PF13403">
    <property type="entry name" value="Hint_2"/>
    <property type="match status" value="1"/>
</dbReference>
<keyword evidence="3" id="KW-1185">Reference proteome</keyword>
<evidence type="ECO:0000313" key="3">
    <source>
        <dbReference type="Proteomes" id="UP000826300"/>
    </source>
</evidence>
<proteinExistence type="predicted"/>
<dbReference type="KEGG" id="nsm:JO391_03065"/>
<name>A0A8G0ZUT1_9RHOB</name>
<dbReference type="InterPro" id="IPR028992">
    <property type="entry name" value="Hedgehog/Intein_dom"/>
</dbReference>
<gene>
    <name evidence="2" type="ORF">JO391_03065</name>
</gene>
<protein>
    <recommendedName>
        <fullName evidence="1">Hedgehog/Intein (Hint) domain-containing protein</fullName>
    </recommendedName>
</protein>
<organism evidence="2 3">
    <name type="scientific">Neotabrizicola shimadae</name>
    <dbReference type="NCBI Taxonomy" id="2807096"/>
    <lineage>
        <taxon>Bacteria</taxon>
        <taxon>Pseudomonadati</taxon>
        <taxon>Pseudomonadota</taxon>
        <taxon>Alphaproteobacteria</taxon>
        <taxon>Rhodobacterales</taxon>
        <taxon>Paracoccaceae</taxon>
        <taxon>Neotabrizicola</taxon>
    </lineage>
</organism>
<reference evidence="2" key="1">
    <citation type="submission" date="2021-02" db="EMBL/GenBank/DDBJ databases">
        <title>Rhodobacter shimadae sp. nov., an aerobic anoxygenic phototrophic bacterium isolated from a hot spring.</title>
        <authorList>
            <person name="Muramatsu S."/>
            <person name="Haruta S."/>
            <person name="Hirose S."/>
            <person name="Hanada S."/>
        </authorList>
    </citation>
    <scope>NUCLEOTIDE SEQUENCE</scope>
    <source>
        <strain evidence="2">N10</strain>
    </source>
</reference>
<evidence type="ECO:0000313" key="2">
    <source>
        <dbReference type="EMBL" id="QYZ70518.1"/>
    </source>
</evidence>
<sequence length="188" mass="19179">MGQGGLPPVGLGLTTPVATPTGWRPAGEIAPGDLLFTMDAGAVAVTGVERIDLAARVRAVRVPSWALGNRRGVSLAPGQGILLHEPLAEELYADPFAVLPIGALVGWRGIVALPHGAVPMVLPRFRAPQVIYAARELLVACPGEGPAQALSPVPFPADQARHLALCLMAQDLGTALAAGQAAAGTMPS</sequence>